<gene>
    <name evidence="6" type="ORF">ICN82_11205</name>
</gene>
<dbReference type="Pfam" id="PF01522">
    <property type="entry name" value="Polysacc_deac_1"/>
    <property type="match status" value="1"/>
</dbReference>
<organism evidence="6 7">
    <name type="scientific">Mangrovicoccus algicola</name>
    <dbReference type="NCBI Taxonomy" id="2771008"/>
    <lineage>
        <taxon>Bacteria</taxon>
        <taxon>Pseudomonadati</taxon>
        <taxon>Pseudomonadota</taxon>
        <taxon>Alphaproteobacteria</taxon>
        <taxon>Rhodobacterales</taxon>
        <taxon>Paracoccaceae</taxon>
        <taxon>Mangrovicoccus</taxon>
    </lineage>
</organism>
<evidence type="ECO:0000259" key="5">
    <source>
        <dbReference type="Pfam" id="PF01522"/>
    </source>
</evidence>
<comment type="function">
    <text evidence="1">Is involved in generating a small heat-stable compound (Nod), an acylated oligomer of N-acetylglucosamine, that stimulates mitosis in various plant protoplasts.</text>
</comment>
<dbReference type="PANTHER" id="PTHR43123">
    <property type="entry name" value="POLYSACCHARIDE DEACETYLASE-RELATED"/>
    <property type="match status" value="1"/>
</dbReference>
<keyword evidence="7" id="KW-1185">Reference proteome</keyword>
<dbReference type="Proteomes" id="UP000609121">
    <property type="component" value="Unassembled WGS sequence"/>
</dbReference>
<dbReference type="PANTHER" id="PTHR43123:SF4">
    <property type="entry name" value="POLYSACCHARIDE DEACETYLASE"/>
    <property type="match status" value="1"/>
</dbReference>
<evidence type="ECO:0000256" key="2">
    <source>
        <dbReference type="ARBA" id="ARBA00010973"/>
    </source>
</evidence>
<dbReference type="AlphaFoldDB" id="A0A8J7D012"/>
<dbReference type="InterPro" id="IPR011330">
    <property type="entry name" value="Glyco_hydro/deAcase_b/a-brl"/>
</dbReference>
<dbReference type="EMBL" id="JACVXA010000032">
    <property type="protein sequence ID" value="MBE3638773.1"/>
    <property type="molecule type" value="Genomic_DNA"/>
</dbReference>
<dbReference type="GO" id="GO:0016810">
    <property type="term" value="F:hydrolase activity, acting on carbon-nitrogen (but not peptide) bonds"/>
    <property type="evidence" value="ECO:0007669"/>
    <property type="project" value="InterPro"/>
</dbReference>
<name>A0A8J7D012_9RHOB</name>
<comment type="similarity">
    <text evidence="2">Belongs to the polysaccharide deacetylase family.</text>
</comment>
<comment type="caution">
    <text evidence="6">The sequence shown here is derived from an EMBL/GenBank/DDBJ whole genome shotgun (WGS) entry which is preliminary data.</text>
</comment>
<sequence>MSAPIRPTGPDYLVTPMRRAARMDHGFYDWRDTHGAAHLEFGGGVKLGIWVQLAAEWFPMDTTGQPFLPLGAPHRPWPDSQVYTQRDYGLRIGIYRLLDALAARGLEASLFLNARVASRYPELMRHVLASGHDIVAAGLDMGAIHHEGLSEADERAMIAEALEILAGYGIAPSAWHSPGWSQSSRTPALLSQAGITAMADWCNDEVPYDFATGQGSIVALPNLIELTDKEMIGRSKARLHEYEAAILRAARRLLAEAEQSGSGRILPLHVTSWLMGQPYRIAGFERLLDALAAMPGAGFVTVPQIRAATTTLA</sequence>
<dbReference type="GO" id="GO:0005975">
    <property type="term" value="P:carbohydrate metabolic process"/>
    <property type="evidence" value="ECO:0007669"/>
    <property type="project" value="InterPro"/>
</dbReference>
<evidence type="ECO:0000256" key="4">
    <source>
        <dbReference type="ARBA" id="ARBA00032976"/>
    </source>
</evidence>
<evidence type="ECO:0000256" key="1">
    <source>
        <dbReference type="ARBA" id="ARBA00003236"/>
    </source>
</evidence>
<evidence type="ECO:0000313" key="6">
    <source>
        <dbReference type="EMBL" id="MBE3638773.1"/>
    </source>
</evidence>
<evidence type="ECO:0000256" key="3">
    <source>
        <dbReference type="ARBA" id="ARBA00020071"/>
    </source>
</evidence>
<accession>A0A8J7D012</accession>
<dbReference type="InterPro" id="IPR002509">
    <property type="entry name" value="NODB_dom"/>
</dbReference>
<dbReference type="SUPFAM" id="SSF88713">
    <property type="entry name" value="Glycoside hydrolase/deacetylase"/>
    <property type="match status" value="1"/>
</dbReference>
<dbReference type="Gene3D" id="3.20.20.370">
    <property type="entry name" value="Glycoside hydrolase/deacetylase"/>
    <property type="match status" value="1"/>
</dbReference>
<reference evidence="6" key="1">
    <citation type="submission" date="2020-09" db="EMBL/GenBank/DDBJ databases">
        <title>A novel bacterium of genus Mangrovicoccus, isolated from South China Sea.</title>
        <authorList>
            <person name="Huang H."/>
            <person name="Mo K."/>
            <person name="Hu Y."/>
        </authorList>
    </citation>
    <scope>NUCLEOTIDE SEQUENCE</scope>
    <source>
        <strain evidence="6">HB182678</strain>
    </source>
</reference>
<dbReference type="RefSeq" id="WP_193182743.1">
    <property type="nucleotide sequence ID" value="NZ_JACVXA010000032.1"/>
</dbReference>
<proteinExistence type="inferred from homology"/>
<protein>
    <recommendedName>
        <fullName evidence="3">Chitooligosaccharide deacetylase</fullName>
    </recommendedName>
    <alternativeName>
        <fullName evidence="4">Nodulation protein B</fullName>
    </alternativeName>
</protein>
<feature type="domain" description="NodB homology" evidence="5">
    <location>
        <begin position="87"/>
        <end position="197"/>
    </location>
</feature>
<evidence type="ECO:0000313" key="7">
    <source>
        <dbReference type="Proteomes" id="UP000609121"/>
    </source>
</evidence>